<name>A0ABW1M420_9ACTN</name>
<feature type="non-terminal residue" evidence="1">
    <location>
        <position position="61"/>
    </location>
</feature>
<reference evidence="2" key="1">
    <citation type="journal article" date="2019" name="Int. J. Syst. Evol. Microbiol.">
        <title>The Global Catalogue of Microorganisms (GCM) 10K type strain sequencing project: providing services to taxonomists for standard genome sequencing and annotation.</title>
        <authorList>
            <consortium name="The Broad Institute Genomics Platform"/>
            <consortium name="The Broad Institute Genome Sequencing Center for Infectious Disease"/>
            <person name="Wu L."/>
            <person name="Ma J."/>
        </authorList>
    </citation>
    <scope>NUCLEOTIDE SEQUENCE [LARGE SCALE GENOMIC DNA]</scope>
    <source>
        <strain evidence="2">JCM 12763</strain>
    </source>
</reference>
<proteinExistence type="predicted"/>
<dbReference type="EMBL" id="JBHSPT010000060">
    <property type="protein sequence ID" value="MFC6058566.1"/>
    <property type="molecule type" value="Genomic_DNA"/>
</dbReference>
<keyword evidence="2" id="KW-1185">Reference proteome</keyword>
<dbReference type="Proteomes" id="UP001596242">
    <property type="component" value="Unassembled WGS sequence"/>
</dbReference>
<protein>
    <submittedName>
        <fullName evidence="1">Uncharacterized protein</fullName>
    </submittedName>
</protein>
<gene>
    <name evidence="1" type="ORF">ACFP50_24935</name>
</gene>
<accession>A0ABW1M420</accession>
<evidence type="ECO:0000313" key="2">
    <source>
        <dbReference type="Proteomes" id="UP001596242"/>
    </source>
</evidence>
<evidence type="ECO:0000313" key="1">
    <source>
        <dbReference type="EMBL" id="MFC6058566.1"/>
    </source>
</evidence>
<comment type="caution">
    <text evidence="1">The sequence shown here is derived from an EMBL/GenBank/DDBJ whole genome shotgun (WGS) entry which is preliminary data.</text>
</comment>
<sequence length="61" mass="6733">MVSQVLYGERSRNPLARTVELTEDRLRRGSGTTPLSELNLGAMAETFHRGFWLGGGGTERP</sequence>
<organism evidence="1 2">
    <name type="scientific">Streptomyces pratens</name>
    <dbReference type="NCBI Taxonomy" id="887456"/>
    <lineage>
        <taxon>Bacteria</taxon>
        <taxon>Bacillati</taxon>
        <taxon>Actinomycetota</taxon>
        <taxon>Actinomycetes</taxon>
        <taxon>Kitasatosporales</taxon>
        <taxon>Streptomycetaceae</taxon>
        <taxon>Streptomyces</taxon>
    </lineage>
</organism>